<dbReference type="RefSeq" id="WP_172354800.1">
    <property type="nucleotide sequence ID" value="NZ_BLLH01000001.1"/>
</dbReference>
<name>A0A6A0B6B3_9LACT</name>
<evidence type="ECO:0000313" key="2">
    <source>
        <dbReference type="EMBL" id="GFH39844.1"/>
    </source>
</evidence>
<organism evidence="2 3">
    <name type="scientific">Pseudolactococcus insecticola</name>
    <dbReference type="NCBI Taxonomy" id="2709158"/>
    <lineage>
        <taxon>Bacteria</taxon>
        <taxon>Bacillati</taxon>
        <taxon>Bacillota</taxon>
        <taxon>Bacilli</taxon>
        <taxon>Lactobacillales</taxon>
        <taxon>Streptococcaceae</taxon>
        <taxon>Pseudolactococcus</taxon>
    </lineage>
</organism>
<dbReference type="Proteomes" id="UP000475928">
    <property type="component" value="Unassembled WGS sequence"/>
</dbReference>
<sequence>MVIKSTKLDITTVLPNDTAFFFRIYSMRKDMAAYRLEQVTDFSYSYERGTDSTTTRTTRGVRNVTTRNGDDSKQLTFTTVESISVEAHELLRWAYQNGELIEIWEVTPTITADGATVLDNTGKAVPKGWMPDRYWVGTVNADDYSNNAGDATRTHEWTIDLENEHDQSWIQPIEWIFGDDQTYPNASLKKYTATDNPTSTVRDTQVDEPQPSSEASQKVGAQPATPS</sequence>
<evidence type="ECO:0000313" key="3">
    <source>
        <dbReference type="Proteomes" id="UP000475928"/>
    </source>
</evidence>
<reference evidence="2 3" key="1">
    <citation type="submission" date="2020-02" db="EMBL/GenBank/DDBJ databases">
        <title>Draft genome sequence of Lactococcus sp. Hs20B0-1.</title>
        <authorList>
            <person name="Noda S."/>
            <person name="Yuki M."/>
            <person name="Ohkuma M."/>
        </authorList>
    </citation>
    <scope>NUCLEOTIDE SEQUENCE [LARGE SCALE GENOMIC DNA]</scope>
    <source>
        <strain evidence="2 3">Hs20B0-1</strain>
    </source>
</reference>
<accession>A0A6A0B6B3</accession>
<evidence type="ECO:0000256" key="1">
    <source>
        <dbReference type="SAM" id="MobiDB-lite"/>
    </source>
</evidence>
<gene>
    <name evidence="2" type="ORF">Hs20B_02420</name>
</gene>
<evidence type="ECO:0008006" key="4">
    <source>
        <dbReference type="Google" id="ProtNLM"/>
    </source>
</evidence>
<feature type="region of interest" description="Disordered" evidence="1">
    <location>
        <begin position="190"/>
        <end position="227"/>
    </location>
</feature>
<keyword evidence="3" id="KW-1185">Reference proteome</keyword>
<dbReference type="AlphaFoldDB" id="A0A6A0B6B3"/>
<proteinExistence type="predicted"/>
<dbReference type="EMBL" id="BLLH01000001">
    <property type="protein sequence ID" value="GFH39844.1"/>
    <property type="molecule type" value="Genomic_DNA"/>
</dbReference>
<comment type="caution">
    <text evidence="2">The sequence shown here is derived from an EMBL/GenBank/DDBJ whole genome shotgun (WGS) entry which is preliminary data.</text>
</comment>
<protein>
    <recommendedName>
        <fullName evidence="4">Phage tail protein</fullName>
    </recommendedName>
</protein>
<feature type="compositionally biased region" description="Polar residues" evidence="1">
    <location>
        <begin position="193"/>
        <end position="203"/>
    </location>
</feature>